<dbReference type="AlphaFoldDB" id="A0AA88R6N5"/>
<dbReference type="PANTHER" id="PTHR10795">
    <property type="entry name" value="PROPROTEIN CONVERTASE SUBTILISIN/KEXIN"/>
    <property type="match status" value="1"/>
</dbReference>
<evidence type="ECO:0000256" key="1">
    <source>
        <dbReference type="ARBA" id="ARBA00011073"/>
    </source>
</evidence>
<dbReference type="GO" id="GO:0006508">
    <property type="term" value="P:proteolysis"/>
    <property type="evidence" value="ECO:0007669"/>
    <property type="project" value="InterPro"/>
</dbReference>
<keyword evidence="4" id="KW-1185">Reference proteome</keyword>
<evidence type="ECO:0000313" key="3">
    <source>
        <dbReference type="EMBL" id="KAK2983137.1"/>
    </source>
</evidence>
<dbReference type="InterPro" id="IPR045051">
    <property type="entry name" value="SBT"/>
</dbReference>
<evidence type="ECO:0000313" key="4">
    <source>
        <dbReference type="Proteomes" id="UP001187471"/>
    </source>
</evidence>
<reference evidence="3" key="1">
    <citation type="submission" date="2022-12" db="EMBL/GenBank/DDBJ databases">
        <title>Draft genome assemblies for two species of Escallonia (Escalloniales).</title>
        <authorList>
            <person name="Chanderbali A."/>
            <person name="Dervinis C."/>
            <person name="Anghel I."/>
            <person name="Soltis D."/>
            <person name="Soltis P."/>
            <person name="Zapata F."/>
        </authorList>
    </citation>
    <scope>NUCLEOTIDE SEQUENCE</scope>
    <source>
        <strain evidence="3">UCBG92.1500</strain>
        <tissue evidence="3">Leaf</tissue>
    </source>
</reference>
<evidence type="ECO:0000256" key="2">
    <source>
        <dbReference type="ARBA" id="ARBA00022729"/>
    </source>
</evidence>
<dbReference type="InterPro" id="IPR036852">
    <property type="entry name" value="Peptidase_S8/S53_dom_sf"/>
</dbReference>
<comment type="similarity">
    <text evidence="1">Belongs to the peptidase S8 family.</text>
</comment>
<organism evidence="3 4">
    <name type="scientific">Escallonia rubra</name>
    <dbReference type="NCBI Taxonomy" id="112253"/>
    <lineage>
        <taxon>Eukaryota</taxon>
        <taxon>Viridiplantae</taxon>
        <taxon>Streptophyta</taxon>
        <taxon>Embryophyta</taxon>
        <taxon>Tracheophyta</taxon>
        <taxon>Spermatophyta</taxon>
        <taxon>Magnoliopsida</taxon>
        <taxon>eudicotyledons</taxon>
        <taxon>Gunneridae</taxon>
        <taxon>Pentapetalae</taxon>
        <taxon>asterids</taxon>
        <taxon>campanulids</taxon>
        <taxon>Escalloniales</taxon>
        <taxon>Escalloniaceae</taxon>
        <taxon>Escallonia</taxon>
    </lineage>
</organism>
<dbReference type="SUPFAM" id="SSF52743">
    <property type="entry name" value="Subtilisin-like"/>
    <property type="match status" value="1"/>
</dbReference>
<sequence length="82" mass="8937">MDSPPISLTRNAKGWLTTRSWDFVGMSENVLRNPAMESDVIVGVIDTGIWPESESFSDEGFGPAPLKWKGACKGGTNFTCNK</sequence>
<dbReference type="Gene3D" id="3.40.50.200">
    <property type="entry name" value="Peptidase S8/S53 domain"/>
    <property type="match status" value="1"/>
</dbReference>
<gene>
    <name evidence="3" type="ORF">RJ640_007813</name>
</gene>
<name>A0AA88R6N5_9ASTE</name>
<dbReference type="GO" id="GO:0004252">
    <property type="term" value="F:serine-type endopeptidase activity"/>
    <property type="evidence" value="ECO:0007669"/>
    <property type="project" value="InterPro"/>
</dbReference>
<protein>
    <submittedName>
        <fullName evidence="3">Uncharacterized protein</fullName>
    </submittedName>
</protein>
<comment type="caution">
    <text evidence="3">The sequence shown here is derived from an EMBL/GenBank/DDBJ whole genome shotgun (WGS) entry which is preliminary data.</text>
</comment>
<dbReference type="Proteomes" id="UP001187471">
    <property type="component" value="Unassembled WGS sequence"/>
</dbReference>
<dbReference type="EMBL" id="JAVXUO010001353">
    <property type="protein sequence ID" value="KAK2983137.1"/>
    <property type="molecule type" value="Genomic_DNA"/>
</dbReference>
<proteinExistence type="inferred from homology"/>
<accession>A0AA88R6N5</accession>
<keyword evidence="2" id="KW-0732">Signal</keyword>